<name>A0AAU9Y003_9CNID</name>
<evidence type="ECO:0000313" key="2">
    <source>
        <dbReference type="EMBL" id="CAH3161018.1"/>
    </source>
</evidence>
<feature type="compositionally biased region" description="Polar residues" evidence="1">
    <location>
        <begin position="66"/>
        <end position="81"/>
    </location>
</feature>
<accession>A0AAU9Y003</accession>
<dbReference type="AlphaFoldDB" id="A0AAU9Y003"/>
<dbReference type="Proteomes" id="UP001159428">
    <property type="component" value="Unassembled WGS sequence"/>
</dbReference>
<feature type="compositionally biased region" description="Polar residues" evidence="1">
    <location>
        <begin position="47"/>
        <end position="56"/>
    </location>
</feature>
<feature type="region of interest" description="Disordered" evidence="1">
    <location>
        <begin position="41"/>
        <end position="81"/>
    </location>
</feature>
<protein>
    <recommendedName>
        <fullName evidence="4">Secreted protein</fullName>
    </recommendedName>
</protein>
<keyword evidence="3" id="KW-1185">Reference proteome</keyword>
<sequence length="81" mass="8421">MSTFCFSLTCSAVQRLLQPASAPLKLVPAVEDIGLVAVDSSGDDHSTGCTIETGNNSKHDDEENNCADSNTCNSSTAPTTE</sequence>
<organism evidence="2 3">
    <name type="scientific">Pocillopora meandrina</name>
    <dbReference type="NCBI Taxonomy" id="46732"/>
    <lineage>
        <taxon>Eukaryota</taxon>
        <taxon>Metazoa</taxon>
        <taxon>Cnidaria</taxon>
        <taxon>Anthozoa</taxon>
        <taxon>Hexacorallia</taxon>
        <taxon>Scleractinia</taxon>
        <taxon>Astrocoeniina</taxon>
        <taxon>Pocilloporidae</taxon>
        <taxon>Pocillopora</taxon>
    </lineage>
</organism>
<proteinExistence type="predicted"/>
<gene>
    <name evidence="2" type="ORF">PMEA_00032674</name>
</gene>
<comment type="caution">
    <text evidence="2">The sequence shown here is derived from an EMBL/GenBank/DDBJ whole genome shotgun (WGS) entry which is preliminary data.</text>
</comment>
<evidence type="ECO:0000313" key="3">
    <source>
        <dbReference type="Proteomes" id="UP001159428"/>
    </source>
</evidence>
<reference evidence="2 3" key="1">
    <citation type="submission" date="2022-05" db="EMBL/GenBank/DDBJ databases">
        <authorList>
            <consortium name="Genoscope - CEA"/>
            <person name="William W."/>
        </authorList>
    </citation>
    <scope>NUCLEOTIDE SEQUENCE [LARGE SCALE GENOMIC DNA]</scope>
</reference>
<dbReference type="EMBL" id="CALNXJ010000078">
    <property type="protein sequence ID" value="CAH3161018.1"/>
    <property type="molecule type" value="Genomic_DNA"/>
</dbReference>
<evidence type="ECO:0000256" key="1">
    <source>
        <dbReference type="SAM" id="MobiDB-lite"/>
    </source>
</evidence>
<evidence type="ECO:0008006" key="4">
    <source>
        <dbReference type="Google" id="ProtNLM"/>
    </source>
</evidence>